<organism evidence="1 2">
    <name type="scientific">Eucalyptus globulus</name>
    <name type="common">Tasmanian blue gum</name>
    <dbReference type="NCBI Taxonomy" id="34317"/>
    <lineage>
        <taxon>Eukaryota</taxon>
        <taxon>Viridiplantae</taxon>
        <taxon>Streptophyta</taxon>
        <taxon>Embryophyta</taxon>
        <taxon>Tracheophyta</taxon>
        <taxon>Spermatophyta</taxon>
        <taxon>Magnoliopsida</taxon>
        <taxon>eudicotyledons</taxon>
        <taxon>Gunneridae</taxon>
        <taxon>Pentapetalae</taxon>
        <taxon>rosids</taxon>
        <taxon>malvids</taxon>
        <taxon>Myrtales</taxon>
        <taxon>Myrtaceae</taxon>
        <taxon>Myrtoideae</taxon>
        <taxon>Eucalypteae</taxon>
        <taxon>Eucalyptus</taxon>
    </lineage>
</organism>
<sequence>MDNPQSTVAYLLLSRFWRWILPSSNIKRPISKVLSPSFNRIFRLDLLLLEYPAMIENPQVSGSVVSPQKDVDGRPTAMPAYSVAEMETLAVYSAFSLAWKISNSVFSIRDSDRGGGKTSWDATATGDVKDIELRYS</sequence>
<dbReference type="AlphaFoldDB" id="A0ABD3LXA7"/>
<accession>A0ABD3LXA7</accession>
<dbReference type="EMBL" id="JBJKBG010000001">
    <property type="protein sequence ID" value="KAL3755228.1"/>
    <property type="molecule type" value="Genomic_DNA"/>
</dbReference>
<keyword evidence="2" id="KW-1185">Reference proteome</keyword>
<dbReference type="Proteomes" id="UP001634007">
    <property type="component" value="Unassembled WGS sequence"/>
</dbReference>
<protein>
    <submittedName>
        <fullName evidence="1">Uncharacterized protein</fullName>
    </submittedName>
</protein>
<gene>
    <name evidence="1" type="ORF">ACJRO7_002303</name>
</gene>
<evidence type="ECO:0000313" key="1">
    <source>
        <dbReference type="EMBL" id="KAL3755228.1"/>
    </source>
</evidence>
<comment type="caution">
    <text evidence="1">The sequence shown here is derived from an EMBL/GenBank/DDBJ whole genome shotgun (WGS) entry which is preliminary data.</text>
</comment>
<reference evidence="1 2" key="1">
    <citation type="submission" date="2024-11" db="EMBL/GenBank/DDBJ databases">
        <title>Chromosome-level genome assembly of Eucalyptus globulus Labill. provides insights into its genome evolution.</title>
        <authorList>
            <person name="Li X."/>
        </authorList>
    </citation>
    <scope>NUCLEOTIDE SEQUENCE [LARGE SCALE GENOMIC DNA]</scope>
    <source>
        <strain evidence="1">CL2024</strain>
        <tissue evidence="1">Fresh tender leaves</tissue>
    </source>
</reference>
<evidence type="ECO:0000313" key="2">
    <source>
        <dbReference type="Proteomes" id="UP001634007"/>
    </source>
</evidence>
<name>A0ABD3LXA7_EUCGL</name>
<proteinExistence type="predicted"/>